<comment type="caution">
    <text evidence="3">The sequence shown here is derived from an EMBL/GenBank/DDBJ whole genome shotgun (WGS) entry which is preliminary data.</text>
</comment>
<dbReference type="InterPro" id="IPR028098">
    <property type="entry name" value="Glyco_trans_4-like_N"/>
</dbReference>
<sequence length="372" mass="41853">MAKLLMITGLGSARDLAQGRQGAFYQTLEEFHRYWERIDIIVPRCQPAVTELFGNVFLHVSPWPLWLHLWWFIQMGKKIFKEQHFDLMTVQEFPPFYNGIAARWLGKLTRVPYVLELHHLPGFPRASSGKEIFYRLLTRWFLAYDAKPAKAVRVVNQTEVGALLRKFGLPANKIAYIPSLYIDTELFRPLSLTKAYDLVWSGRMEKNKNLVNLLKAVAIAKHHNPQLRLLLIGQGGEKNKLAVLAQRLGLTDNIEFAGWLKTPGELVEKLNQAKIFINCSYNEGGPRNAVEALACGLALVTTPVGSMPDIITDGVSGKFSGWSAPEIAAAIGQLLANKKQQAKFAAAGPGLVQRFEKKAMIRNYATWLQSQI</sequence>
<dbReference type="PANTHER" id="PTHR12526">
    <property type="entry name" value="GLYCOSYLTRANSFERASE"/>
    <property type="match status" value="1"/>
</dbReference>
<name>A0A0G0YS58_9BACT</name>
<protein>
    <submittedName>
        <fullName evidence="3">Galactosyltransferase</fullName>
    </submittedName>
</protein>
<accession>A0A0G0YS58</accession>
<dbReference type="Proteomes" id="UP000034753">
    <property type="component" value="Unassembled WGS sequence"/>
</dbReference>
<dbReference type="Pfam" id="PF00534">
    <property type="entry name" value="Glycos_transf_1"/>
    <property type="match status" value="1"/>
</dbReference>
<evidence type="ECO:0000259" key="2">
    <source>
        <dbReference type="Pfam" id="PF13579"/>
    </source>
</evidence>
<dbReference type="Pfam" id="PF13579">
    <property type="entry name" value="Glyco_trans_4_4"/>
    <property type="match status" value="1"/>
</dbReference>
<dbReference type="GO" id="GO:0016757">
    <property type="term" value="F:glycosyltransferase activity"/>
    <property type="evidence" value="ECO:0007669"/>
    <property type="project" value="UniProtKB-KW"/>
</dbReference>
<keyword evidence="3" id="KW-0328">Glycosyltransferase</keyword>
<evidence type="ECO:0000313" key="3">
    <source>
        <dbReference type="EMBL" id="KKS12511.1"/>
    </source>
</evidence>
<feature type="domain" description="Glycosyl transferase family 1" evidence="1">
    <location>
        <begin position="193"/>
        <end position="348"/>
    </location>
</feature>
<organism evidence="3 4">
    <name type="scientific">Candidatus Daviesbacteria bacterium GW2011_GWB1_41_5</name>
    <dbReference type="NCBI Taxonomy" id="1618429"/>
    <lineage>
        <taxon>Bacteria</taxon>
        <taxon>Candidatus Daviesiibacteriota</taxon>
    </lineage>
</organism>
<dbReference type="InterPro" id="IPR001296">
    <property type="entry name" value="Glyco_trans_1"/>
</dbReference>
<evidence type="ECO:0000313" key="4">
    <source>
        <dbReference type="Proteomes" id="UP000034753"/>
    </source>
</evidence>
<dbReference type="PANTHER" id="PTHR12526:SF631">
    <property type="entry name" value="BLL6306 PROTEIN"/>
    <property type="match status" value="1"/>
</dbReference>
<feature type="domain" description="Glycosyltransferase subfamily 4-like N-terminal" evidence="2">
    <location>
        <begin position="65"/>
        <end position="178"/>
    </location>
</feature>
<dbReference type="AlphaFoldDB" id="A0A0G0YS58"/>
<reference evidence="3 4" key="1">
    <citation type="journal article" date="2015" name="Nature">
        <title>rRNA introns, odd ribosomes, and small enigmatic genomes across a large radiation of phyla.</title>
        <authorList>
            <person name="Brown C.T."/>
            <person name="Hug L.A."/>
            <person name="Thomas B.C."/>
            <person name="Sharon I."/>
            <person name="Castelle C.J."/>
            <person name="Singh A."/>
            <person name="Wilkins M.J."/>
            <person name="Williams K.H."/>
            <person name="Banfield J.F."/>
        </authorList>
    </citation>
    <scope>NUCLEOTIDE SEQUENCE [LARGE SCALE GENOMIC DNA]</scope>
</reference>
<dbReference type="SUPFAM" id="SSF53756">
    <property type="entry name" value="UDP-Glycosyltransferase/glycogen phosphorylase"/>
    <property type="match status" value="1"/>
</dbReference>
<gene>
    <name evidence="3" type="ORF">UU67_C0052G0002</name>
</gene>
<dbReference type="EMBL" id="LCBN01000052">
    <property type="protein sequence ID" value="KKS12511.1"/>
    <property type="molecule type" value="Genomic_DNA"/>
</dbReference>
<proteinExistence type="predicted"/>
<dbReference type="Gene3D" id="3.40.50.2000">
    <property type="entry name" value="Glycogen Phosphorylase B"/>
    <property type="match status" value="2"/>
</dbReference>
<dbReference type="CDD" id="cd03801">
    <property type="entry name" value="GT4_PimA-like"/>
    <property type="match status" value="1"/>
</dbReference>
<evidence type="ECO:0000259" key="1">
    <source>
        <dbReference type="Pfam" id="PF00534"/>
    </source>
</evidence>
<keyword evidence="3" id="KW-0808">Transferase</keyword>